<dbReference type="EMBL" id="GL833126">
    <property type="protein sequence ID" value="EGB09190.1"/>
    <property type="molecule type" value="Genomic_DNA"/>
</dbReference>
<dbReference type="FunFam" id="3.40.605.10:FF:000004">
    <property type="entry name" value="Aldehyde dehydrogenase"/>
    <property type="match status" value="1"/>
</dbReference>
<evidence type="ECO:0000256" key="7">
    <source>
        <dbReference type="ARBA" id="ARBA00041138"/>
    </source>
</evidence>
<dbReference type="KEGG" id="aaf:AURANDRAFT_71484"/>
<evidence type="ECO:0000256" key="13">
    <source>
        <dbReference type="RuleBase" id="RU003345"/>
    </source>
</evidence>
<dbReference type="InterPro" id="IPR029510">
    <property type="entry name" value="Ald_DH_CS_GLU"/>
</dbReference>
<keyword evidence="5 13" id="KW-0560">Oxidoreductase</keyword>
<dbReference type="PROSITE" id="PS00687">
    <property type="entry name" value="ALDEHYDE_DEHYDR_GLU"/>
    <property type="match status" value="1"/>
</dbReference>
<dbReference type="GO" id="GO:0009062">
    <property type="term" value="P:fatty acid catabolic process"/>
    <property type="evidence" value="ECO:0007669"/>
    <property type="project" value="UniProtKB-ARBA"/>
</dbReference>
<dbReference type="Pfam" id="PF00400">
    <property type="entry name" value="WD40"/>
    <property type="match status" value="1"/>
</dbReference>
<dbReference type="eggNOG" id="KOG0540">
    <property type="taxonomic scope" value="Eukaryota"/>
</dbReference>
<dbReference type="SUPFAM" id="SSF53720">
    <property type="entry name" value="ALDH-like"/>
    <property type="match status" value="1"/>
</dbReference>
<dbReference type="RefSeq" id="XP_009036300.1">
    <property type="nucleotide sequence ID" value="XM_009038052.1"/>
</dbReference>
<dbReference type="eggNOG" id="KOG2456">
    <property type="taxonomic scope" value="Eukaryota"/>
</dbReference>
<dbReference type="Gene3D" id="3.40.309.10">
    <property type="entry name" value="Aldehyde Dehydrogenase, Chain A, domain 2"/>
    <property type="match status" value="2"/>
</dbReference>
<dbReference type="GO" id="GO:0016620">
    <property type="term" value="F:oxidoreductase activity, acting on the aldehyde or oxo group of donors, NAD or NADP as acceptor"/>
    <property type="evidence" value="ECO:0007669"/>
    <property type="project" value="InterPro"/>
</dbReference>
<protein>
    <recommendedName>
        <fullName evidence="7">Propionyl-CoA carboxylase beta chain, mitochondrial</fullName>
        <ecNumber evidence="4">6.4.1.3</ecNumber>
    </recommendedName>
    <alternativeName>
        <fullName evidence="8">Propanoyl-CoA:carbon dioxide ligase subunit beta</fullName>
    </alternativeName>
</protein>
<dbReference type="InterPro" id="IPR016163">
    <property type="entry name" value="Ald_DH_C"/>
</dbReference>
<dbReference type="InterPro" id="IPR015943">
    <property type="entry name" value="WD40/YVTN_repeat-like_dom_sf"/>
</dbReference>
<dbReference type="InterPro" id="IPR001680">
    <property type="entry name" value="WD40_rpt"/>
</dbReference>
<evidence type="ECO:0000313" key="18">
    <source>
        <dbReference type="Proteomes" id="UP000002729"/>
    </source>
</evidence>
<dbReference type="GO" id="GO:0005739">
    <property type="term" value="C:mitochondrion"/>
    <property type="evidence" value="ECO:0007669"/>
    <property type="project" value="TreeGrafter"/>
</dbReference>
<name>F0Y7F0_AURAN</name>
<dbReference type="InterPro" id="IPR011763">
    <property type="entry name" value="COA_CT_C"/>
</dbReference>
<dbReference type="InterPro" id="IPR007148">
    <property type="entry name" value="SSU_processome_Utp12"/>
</dbReference>
<dbReference type="InterPro" id="IPR016024">
    <property type="entry name" value="ARM-type_fold"/>
</dbReference>
<dbReference type="InterPro" id="IPR016162">
    <property type="entry name" value="Ald_DH_N"/>
</dbReference>
<dbReference type="Gene3D" id="3.40.605.10">
    <property type="entry name" value="Aldehyde Dehydrogenase, Chain A, domain 1"/>
    <property type="match status" value="2"/>
</dbReference>
<dbReference type="Pfam" id="PF01039">
    <property type="entry name" value="Carboxyl_trans"/>
    <property type="match status" value="1"/>
</dbReference>
<dbReference type="SMART" id="SM00320">
    <property type="entry name" value="WD40"/>
    <property type="match status" value="3"/>
</dbReference>
<dbReference type="EC" id="6.4.1.3" evidence="4"/>
<dbReference type="InterPro" id="IPR016161">
    <property type="entry name" value="Ald_DH/histidinol_DH"/>
</dbReference>
<dbReference type="OrthoDB" id="439921at2759"/>
<dbReference type="PROSITE" id="PS50980">
    <property type="entry name" value="COA_CT_NTER"/>
    <property type="match status" value="1"/>
</dbReference>
<dbReference type="PANTHER" id="PTHR43842:SF2">
    <property type="entry name" value="PROPIONYL-COA CARBOXYLASE BETA CHAIN, MITOCHONDRIAL"/>
    <property type="match status" value="1"/>
</dbReference>
<feature type="region of interest" description="Disordered" evidence="14">
    <location>
        <begin position="1285"/>
        <end position="1337"/>
    </location>
</feature>
<feature type="domain" description="CoA carboxyltransferase N-terminal" evidence="15">
    <location>
        <begin position="135"/>
        <end position="391"/>
    </location>
</feature>
<comment type="catalytic activity">
    <reaction evidence="10">
        <text>propanoyl-CoA + hydrogencarbonate + ATP = (S)-methylmalonyl-CoA + ADP + phosphate + H(+)</text>
        <dbReference type="Rhea" id="RHEA:23720"/>
        <dbReference type="ChEBI" id="CHEBI:15378"/>
        <dbReference type="ChEBI" id="CHEBI:17544"/>
        <dbReference type="ChEBI" id="CHEBI:30616"/>
        <dbReference type="ChEBI" id="CHEBI:43474"/>
        <dbReference type="ChEBI" id="CHEBI:57327"/>
        <dbReference type="ChEBI" id="CHEBI:57392"/>
        <dbReference type="ChEBI" id="CHEBI:456216"/>
        <dbReference type="EC" id="6.4.1.3"/>
    </reaction>
    <physiologicalReaction direction="left-to-right" evidence="10">
        <dbReference type="Rhea" id="RHEA:23721"/>
    </physiologicalReaction>
</comment>
<feature type="repeat" description="WD" evidence="11">
    <location>
        <begin position="792"/>
        <end position="822"/>
    </location>
</feature>
<dbReference type="Pfam" id="PF07047">
    <property type="entry name" value="OPA3"/>
    <property type="match status" value="1"/>
</dbReference>
<evidence type="ECO:0000256" key="12">
    <source>
        <dbReference type="PROSITE-ProRule" id="PRU10007"/>
    </source>
</evidence>
<dbReference type="InterPro" id="IPR051047">
    <property type="entry name" value="AccD/PCCB"/>
</dbReference>
<dbReference type="FunFam" id="3.90.226.10:FF:000016">
    <property type="entry name" value="Propionyl-CoA carboxylase, beta subunit"/>
    <property type="match status" value="1"/>
</dbReference>
<dbReference type="InParanoid" id="F0Y7F0"/>
<dbReference type="SUPFAM" id="SSF101908">
    <property type="entry name" value="Putative isomerase YbhE"/>
    <property type="match status" value="1"/>
</dbReference>
<organism evidence="18">
    <name type="scientific">Aureococcus anophagefferens</name>
    <name type="common">Harmful bloom alga</name>
    <dbReference type="NCBI Taxonomy" id="44056"/>
    <lineage>
        <taxon>Eukaryota</taxon>
        <taxon>Sar</taxon>
        <taxon>Stramenopiles</taxon>
        <taxon>Ochrophyta</taxon>
        <taxon>Pelagophyceae</taxon>
        <taxon>Pelagomonadales</taxon>
        <taxon>Pelagomonadaceae</taxon>
        <taxon>Aureococcus</taxon>
    </lineage>
</organism>
<dbReference type="eggNOG" id="KOG4547">
    <property type="taxonomic scope" value="Eukaryota"/>
</dbReference>
<evidence type="ECO:0000259" key="15">
    <source>
        <dbReference type="PROSITE" id="PS50980"/>
    </source>
</evidence>
<dbReference type="SUPFAM" id="SSF48371">
    <property type="entry name" value="ARM repeat"/>
    <property type="match status" value="1"/>
</dbReference>
<comment type="catalytic activity">
    <reaction evidence="9">
        <text>butanoyl-CoA + hydrogencarbonate + ATP = (2S)-ethylmalonyl-CoA + ADP + phosphate + H(+)</text>
        <dbReference type="Rhea" id="RHEA:59520"/>
        <dbReference type="ChEBI" id="CHEBI:15378"/>
        <dbReference type="ChEBI" id="CHEBI:17544"/>
        <dbReference type="ChEBI" id="CHEBI:30616"/>
        <dbReference type="ChEBI" id="CHEBI:43474"/>
        <dbReference type="ChEBI" id="CHEBI:57371"/>
        <dbReference type="ChEBI" id="CHEBI:60909"/>
        <dbReference type="ChEBI" id="CHEBI:456216"/>
    </reaction>
    <physiologicalReaction direction="left-to-right" evidence="9">
        <dbReference type="Rhea" id="RHEA:59521"/>
    </physiologicalReaction>
</comment>
<dbReference type="FunFam" id="3.90.226.10:FF:000017">
    <property type="entry name" value="Propionyl-CoA carboxylase subunit beta 5"/>
    <property type="match status" value="1"/>
</dbReference>
<feature type="compositionally biased region" description="Acidic residues" evidence="14">
    <location>
        <begin position="1292"/>
        <end position="1335"/>
    </location>
</feature>
<evidence type="ECO:0000313" key="17">
    <source>
        <dbReference type="EMBL" id="EGB09190.1"/>
    </source>
</evidence>
<comment type="pathway">
    <text evidence="1">Metabolic intermediate metabolism; propanoyl-CoA degradation; succinyl-CoA from propanoyl-CoA: step 1/3.</text>
</comment>
<feature type="domain" description="CoA carboxyltransferase C-terminal" evidence="16">
    <location>
        <begin position="395"/>
        <end position="636"/>
    </location>
</feature>
<gene>
    <name evidence="17" type="ORF">AURANDRAFT_71484</name>
</gene>
<dbReference type="SUPFAM" id="SSF52096">
    <property type="entry name" value="ClpP/crotonase"/>
    <property type="match status" value="2"/>
</dbReference>
<feature type="active site" evidence="12">
    <location>
        <position position="1561"/>
    </location>
</feature>
<dbReference type="Proteomes" id="UP000002729">
    <property type="component" value="Unassembled WGS sequence"/>
</dbReference>
<keyword evidence="11" id="KW-0853">WD repeat</keyword>
<dbReference type="GO" id="GO:0004658">
    <property type="term" value="F:propionyl-CoA carboxylase activity"/>
    <property type="evidence" value="ECO:0007669"/>
    <property type="project" value="UniProtKB-EC"/>
</dbReference>
<dbReference type="InterPro" id="IPR015590">
    <property type="entry name" value="Aldehyde_DH_dom"/>
</dbReference>
<dbReference type="Gene3D" id="3.90.226.10">
    <property type="entry name" value="2-enoyl-CoA Hydratase, Chain A, domain 1"/>
    <property type="match status" value="2"/>
</dbReference>
<dbReference type="Pfam" id="PF00171">
    <property type="entry name" value="Aldedh"/>
    <property type="match status" value="1"/>
</dbReference>
<dbReference type="InterPro" id="IPR029045">
    <property type="entry name" value="ClpP/crotonase-like_dom_sf"/>
</dbReference>
<evidence type="ECO:0000259" key="16">
    <source>
        <dbReference type="PROSITE" id="PS50989"/>
    </source>
</evidence>
<dbReference type="InterPro" id="IPR010754">
    <property type="entry name" value="OPA3-like"/>
</dbReference>
<reference evidence="17 18" key="1">
    <citation type="journal article" date="2011" name="Proc. Natl. Acad. Sci. U.S.A.">
        <title>Niche of harmful alga Aureococcus anophagefferens revealed through ecogenomics.</title>
        <authorList>
            <person name="Gobler C.J."/>
            <person name="Berry D.L."/>
            <person name="Dyhrman S.T."/>
            <person name="Wilhelm S.W."/>
            <person name="Salamov A."/>
            <person name="Lobanov A.V."/>
            <person name="Zhang Y."/>
            <person name="Collier J.L."/>
            <person name="Wurch L.L."/>
            <person name="Kustka A.B."/>
            <person name="Dill B.D."/>
            <person name="Shah M."/>
            <person name="VerBerkmoes N.C."/>
            <person name="Kuo A."/>
            <person name="Terry A."/>
            <person name="Pangilinan J."/>
            <person name="Lindquist E.A."/>
            <person name="Lucas S."/>
            <person name="Paulsen I.T."/>
            <person name="Hattenrath-Lehmann T.K."/>
            <person name="Talmage S.C."/>
            <person name="Walker E.A."/>
            <person name="Koch F."/>
            <person name="Burson A.M."/>
            <person name="Marcoval M.A."/>
            <person name="Tang Y.Z."/>
            <person name="Lecleir G.R."/>
            <person name="Coyne K.J."/>
            <person name="Berg G.M."/>
            <person name="Bertrand E.M."/>
            <person name="Saito M.A."/>
            <person name="Gladyshev V.N."/>
            <person name="Grigoriev I.V."/>
        </authorList>
    </citation>
    <scope>NUCLEOTIDE SEQUENCE [LARGE SCALE GENOMIC DNA]</scope>
    <source>
        <strain evidence="18">CCMP 1984</strain>
    </source>
</reference>
<evidence type="ECO:0000256" key="10">
    <source>
        <dbReference type="ARBA" id="ARBA00049495"/>
    </source>
</evidence>
<dbReference type="InterPro" id="IPR034733">
    <property type="entry name" value="AcCoA_carboxyl_beta"/>
</dbReference>
<evidence type="ECO:0000256" key="4">
    <source>
        <dbReference type="ARBA" id="ARBA00013050"/>
    </source>
</evidence>
<evidence type="ECO:0000256" key="8">
    <source>
        <dbReference type="ARBA" id="ARBA00042797"/>
    </source>
</evidence>
<proteinExistence type="inferred from homology"/>
<dbReference type="PANTHER" id="PTHR43842">
    <property type="entry name" value="PROPIONYL-COA CARBOXYLASE BETA CHAIN"/>
    <property type="match status" value="1"/>
</dbReference>
<dbReference type="GeneID" id="20228246"/>
<keyword evidence="18" id="KW-1185">Reference proteome</keyword>
<evidence type="ECO:0000256" key="1">
    <source>
        <dbReference type="ARBA" id="ARBA00005060"/>
    </source>
</evidence>
<sequence>MEKSELVVAQYPLPFFIDIEQTKDGNMVTKDGSQQENDGVERVGDRLRAFTYYEVGQSLDEPGGGGVISMLGSFGGASIKWRRKLFDATFTPWDKALEVLITNEPRRTDSVTMVFERRLEYAGAPARRLLSSSQKAAVRAEVAALRAQSLVGGGERRIEAQHKKGKLTARERLSVLLDEGSFVELDPFVSHTCVDFGMEHEKPPGDGVVTGHGLVDGRPVCVFAQDFTVFGGSLSSAHASKIVKVMERALRVRCPVVGLSDSGGARIQEGVDSLGGYADVFQANVDASGVVPQLSLIMGPCAGGAVYSPVMTDFLYMVRRSSYMFVTGPDVVKSVTNEAVTQEELGGAEVHTKLSGVAQGAFDDDVAALRGARKLLGYLPSSYADAAPAVAAYDDPAREDPALRLLVPDDPNVPYDMREVVRRVVDKQSLLEIAEDYAPNILTAFARLGGRAVGVVANNPKSKAGCLDIDASVKAARFVRFCDAFGIPLVTFVDVPGFLPGVKQEHGGIIRHGAKLLFAYSEANVPKLTVITRKAYGGAYDVMASKHLRGDANYAWPSAEIAVMGAKGAVEILYRDLDADGQQAKADEYARRFANPIVAASRGFVDDVIDPAETRAKLCADLDQLARKDLPNRPRKHTFTRRLSHATSLESFRKPYKHVDLKDSDCLNRGSEIVSEGLVLGVAIAVAAYEYEKSAHKKVVAEQKQEAREAQAAADLEARLVRIEAGLADVSAALRDRPKATSCIMSLALSPDALSIAVASASRLSVHGASAGSRERQYVQQGQLARRYACCAWSKDAALVACGSGDGAVVVWDVKRGLVKATLAPPGALANAGVVGVDFSADGAELYACYALPGGAFARHVARWAVAGGEPAAWDGDKRGVSALAAHPSGGAVAVGSTRVRLLQTTGTGAKRALAGTHATEVRRLAWTASGRYVVSLARDARSVLVHDCTKAKDGVWSLRLAAPGLEVCARAAPRAEGEEAVEVAVCLGDGRLQVASTASPDAAPLLDGRRDALAVAFVGDDLRAARGAASAPSAAAVDVARDAGVCAAVDGGAAPAKAAAAGDAPAAREPRRPAVLGFAALGAAPRLRPDGEDGAARKRAKAAAADDDAALGDRLAALEALATREEAQTAADLAADAGHAAAADDGSGASLAAVLDQAVRCGDDALLETVLRRTEPATVAATCAKLAPSLALPTLDALAARLERSPLRAADLAGWVKALLLQHASHLATLPKLADTLARLQYVVDARVAALPKFLSLLGKFDLLLHKKTGAAVSGAASAEVTPLNVVAADATDDEDEEEEDDDMEEEEDDDDDESEEEEDDDDDDDSSDDDDDDSATKIDTMLASDVEHGGVAKAVLGLRRFFESGGTMSYEFRLGQLKAFQRMLVNERATLQAAMKADLHKNATEGQYVEVNQVEHECQHAIDHLKQWMTPKAVSTNLLNVPGLSYVHPDPLGVCLVIGAWNFPILLSLQPMIGALAAGNCVCLKTPSQHYSAACSDAMAAMLQRYLDPRAVAVVAGDRMATQAVLQETWDHIFFTGGKYVGTMVAEAAAKHLTPCVLELGGKSPCVVDRSASLDVAARRICWGMFQNAGQTCVRPDYLLVHEDVADAFAGLLLKWATASYSKDPKATEWFGRLINERAAQRDWALASRFQYGTTSGSFVVNDVLVQGSNHALPFGGVGPSGMGAYHGEHSFRAHSHQKAVLYKTPYLDLDARYPPYSPLRAWTLGTVQAVRSANAILAVQLGLFAVAAAGLWAACPALGEELALLLAYLRSRAEARL</sequence>
<comment type="similarity">
    <text evidence="3 13">Belongs to the aldehyde dehydrogenase family.</text>
</comment>
<evidence type="ECO:0000256" key="11">
    <source>
        <dbReference type="PROSITE-ProRule" id="PRU00221"/>
    </source>
</evidence>
<evidence type="ECO:0000256" key="5">
    <source>
        <dbReference type="ARBA" id="ARBA00023002"/>
    </source>
</evidence>
<evidence type="ECO:0000256" key="9">
    <source>
        <dbReference type="ARBA" id="ARBA00048208"/>
    </source>
</evidence>
<evidence type="ECO:0000256" key="3">
    <source>
        <dbReference type="ARBA" id="ARBA00009986"/>
    </source>
</evidence>
<dbReference type="PROSITE" id="PS50989">
    <property type="entry name" value="COA_CT_CTER"/>
    <property type="match status" value="1"/>
</dbReference>
<dbReference type="Pfam" id="PF04003">
    <property type="entry name" value="Utp12"/>
    <property type="match status" value="1"/>
</dbReference>
<evidence type="ECO:0000256" key="14">
    <source>
        <dbReference type="SAM" id="MobiDB-lite"/>
    </source>
</evidence>
<dbReference type="PROSITE" id="PS50082">
    <property type="entry name" value="WD_REPEATS_2"/>
    <property type="match status" value="1"/>
</dbReference>
<evidence type="ECO:0000256" key="2">
    <source>
        <dbReference type="ARBA" id="ARBA00006102"/>
    </source>
</evidence>
<evidence type="ECO:0000256" key="6">
    <source>
        <dbReference type="ARBA" id="ARBA00038567"/>
    </source>
</evidence>
<comment type="subunit">
    <text evidence="6">The holoenzyme is a dodecamer composed of 6 PCCA/alpha subunits and 6 PCCB/beta subunits.</text>
</comment>
<dbReference type="Gene3D" id="2.130.10.10">
    <property type="entry name" value="YVTN repeat-like/Quinoprotein amine dehydrogenase"/>
    <property type="match status" value="1"/>
</dbReference>
<accession>F0Y7F0</accession>
<comment type="similarity">
    <text evidence="2">Belongs to the AccD/PCCB family.</text>
</comment>
<dbReference type="InterPro" id="IPR011762">
    <property type="entry name" value="COA_CT_N"/>
</dbReference>